<feature type="non-terminal residue" evidence="2">
    <location>
        <position position="1"/>
    </location>
</feature>
<name>A0A422N656_9TRYP</name>
<reference evidence="2 3" key="1">
    <citation type="journal article" date="2018" name="BMC Genomics">
        <title>Genomic comparison of Trypanosoma conorhini and Trypanosoma rangeli to Trypanosoma cruzi strains of high and low virulence.</title>
        <authorList>
            <person name="Bradwell K.R."/>
            <person name="Koparde V.N."/>
            <person name="Matveyev A.V."/>
            <person name="Serrano M.G."/>
            <person name="Alves J.M."/>
            <person name="Parikh H."/>
            <person name="Huang B."/>
            <person name="Lee V."/>
            <person name="Espinosa-Alvarez O."/>
            <person name="Ortiz P.A."/>
            <person name="Costa-Martins A.G."/>
            <person name="Teixeira M.M."/>
            <person name="Buck G.A."/>
        </authorList>
    </citation>
    <scope>NUCLEOTIDE SEQUENCE [LARGE SCALE GENOMIC DNA]</scope>
    <source>
        <strain evidence="2 3">025E</strain>
    </source>
</reference>
<sequence>WGAAGQRPYTEGKMTGAAGAATDTGNARRSQPAREANSRNARCAAARHLCAALPGPATHRGPTPARRVASPAAERGKTNWGVRCGTVMREHRRQAATERGISLQRSSVTAAPPTRLPALSSQAAPPPAAPERAGA</sequence>
<dbReference type="Proteomes" id="UP000284403">
    <property type="component" value="Unassembled WGS sequence"/>
</dbReference>
<keyword evidence="3" id="KW-1185">Reference proteome</keyword>
<proteinExistence type="predicted"/>
<protein>
    <submittedName>
        <fullName evidence="2">Uncharacterized protein</fullName>
    </submittedName>
</protein>
<feature type="compositionally biased region" description="Low complexity" evidence="1">
    <location>
        <begin position="33"/>
        <end position="42"/>
    </location>
</feature>
<comment type="caution">
    <text evidence="2">The sequence shown here is derived from an EMBL/GenBank/DDBJ whole genome shotgun (WGS) entry which is preliminary data.</text>
</comment>
<organism evidence="2 3">
    <name type="scientific">Trypanosoma conorhini</name>
    <dbReference type="NCBI Taxonomy" id="83891"/>
    <lineage>
        <taxon>Eukaryota</taxon>
        <taxon>Discoba</taxon>
        <taxon>Euglenozoa</taxon>
        <taxon>Kinetoplastea</taxon>
        <taxon>Metakinetoplastina</taxon>
        <taxon>Trypanosomatida</taxon>
        <taxon>Trypanosomatidae</taxon>
        <taxon>Trypanosoma</taxon>
    </lineage>
</organism>
<feature type="region of interest" description="Disordered" evidence="1">
    <location>
        <begin position="1"/>
        <end position="42"/>
    </location>
</feature>
<evidence type="ECO:0000313" key="3">
    <source>
        <dbReference type="Proteomes" id="UP000284403"/>
    </source>
</evidence>
<feature type="compositionally biased region" description="Low complexity" evidence="1">
    <location>
        <begin position="11"/>
        <end position="25"/>
    </location>
</feature>
<feature type="region of interest" description="Disordered" evidence="1">
    <location>
        <begin position="54"/>
        <end position="135"/>
    </location>
</feature>
<evidence type="ECO:0000256" key="1">
    <source>
        <dbReference type="SAM" id="MobiDB-lite"/>
    </source>
</evidence>
<dbReference type="RefSeq" id="XP_029224355.1">
    <property type="nucleotide sequence ID" value="XM_029375541.1"/>
</dbReference>
<dbReference type="EMBL" id="MKKU01000853">
    <property type="protein sequence ID" value="RNF00953.1"/>
    <property type="molecule type" value="Genomic_DNA"/>
</dbReference>
<gene>
    <name evidence="2" type="ORF">Tco025E_08698</name>
</gene>
<accession>A0A422N656</accession>
<dbReference type="AlphaFoldDB" id="A0A422N656"/>
<evidence type="ECO:0000313" key="2">
    <source>
        <dbReference type="EMBL" id="RNF00953.1"/>
    </source>
</evidence>
<dbReference type="GeneID" id="40322309"/>